<name>A0A556ACQ3_9BURK</name>
<dbReference type="PRINTS" id="PR00039">
    <property type="entry name" value="HTHLYSR"/>
</dbReference>
<dbReference type="AlphaFoldDB" id="A0A556ACQ3"/>
<evidence type="ECO:0000256" key="5">
    <source>
        <dbReference type="SAM" id="MobiDB-lite"/>
    </source>
</evidence>
<dbReference type="GO" id="GO:0005829">
    <property type="term" value="C:cytosol"/>
    <property type="evidence" value="ECO:0007669"/>
    <property type="project" value="TreeGrafter"/>
</dbReference>
<dbReference type="OrthoDB" id="8981337at2"/>
<dbReference type="InterPro" id="IPR005119">
    <property type="entry name" value="LysR_subst-bd"/>
</dbReference>
<evidence type="ECO:0000256" key="4">
    <source>
        <dbReference type="ARBA" id="ARBA00023163"/>
    </source>
</evidence>
<dbReference type="PROSITE" id="PS50931">
    <property type="entry name" value="HTH_LYSR"/>
    <property type="match status" value="1"/>
</dbReference>
<dbReference type="PANTHER" id="PTHR30419">
    <property type="entry name" value="HTH-TYPE TRANSCRIPTIONAL REGULATOR YBHD"/>
    <property type="match status" value="1"/>
</dbReference>
<comment type="similarity">
    <text evidence="1">Belongs to the LysR transcriptional regulatory family.</text>
</comment>
<comment type="caution">
    <text evidence="7">The sequence shown here is derived from an EMBL/GenBank/DDBJ whole genome shotgun (WGS) entry which is preliminary data.</text>
</comment>
<keyword evidence="3" id="KW-0238">DNA-binding</keyword>
<dbReference type="InterPro" id="IPR036388">
    <property type="entry name" value="WH-like_DNA-bd_sf"/>
</dbReference>
<dbReference type="GO" id="GO:0003700">
    <property type="term" value="F:DNA-binding transcription factor activity"/>
    <property type="evidence" value="ECO:0007669"/>
    <property type="project" value="InterPro"/>
</dbReference>
<feature type="domain" description="HTH lysR-type" evidence="6">
    <location>
        <begin position="36"/>
        <end position="93"/>
    </location>
</feature>
<dbReference type="SUPFAM" id="SSF46785">
    <property type="entry name" value="Winged helix' DNA-binding domain"/>
    <property type="match status" value="1"/>
</dbReference>
<evidence type="ECO:0000256" key="3">
    <source>
        <dbReference type="ARBA" id="ARBA00023125"/>
    </source>
</evidence>
<feature type="region of interest" description="Disordered" evidence="5">
    <location>
        <begin position="1"/>
        <end position="29"/>
    </location>
</feature>
<dbReference type="RefSeq" id="WP_143950589.1">
    <property type="nucleotide sequence ID" value="NZ_BAABMB010000003.1"/>
</dbReference>
<dbReference type="PANTHER" id="PTHR30419:SF8">
    <property type="entry name" value="NITROGEN ASSIMILATION TRANSCRIPTIONAL ACTIVATOR-RELATED"/>
    <property type="match status" value="1"/>
</dbReference>
<keyword evidence="8" id="KW-1185">Reference proteome</keyword>
<dbReference type="Gene3D" id="1.10.10.10">
    <property type="entry name" value="Winged helix-like DNA-binding domain superfamily/Winged helix DNA-binding domain"/>
    <property type="match status" value="1"/>
</dbReference>
<dbReference type="Gene3D" id="3.40.190.10">
    <property type="entry name" value="Periplasmic binding protein-like II"/>
    <property type="match status" value="2"/>
</dbReference>
<dbReference type="SUPFAM" id="SSF53850">
    <property type="entry name" value="Periplasmic binding protein-like II"/>
    <property type="match status" value="1"/>
</dbReference>
<evidence type="ECO:0000256" key="1">
    <source>
        <dbReference type="ARBA" id="ARBA00009437"/>
    </source>
</evidence>
<evidence type="ECO:0000256" key="2">
    <source>
        <dbReference type="ARBA" id="ARBA00023015"/>
    </source>
</evidence>
<evidence type="ECO:0000259" key="6">
    <source>
        <dbReference type="PROSITE" id="PS50931"/>
    </source>
</evidence>
<dbReference type="Proteomes" id="UP000318405">
    <property type="component" value="Unassembled WGS sequence"/>
</dbReference>
<proteinExistence type="inferred from homology"/>
<accession>A0A556ACQ3</accession>
<sequence>MARTSRPRGPRQEDGKTGSGPAPLSPGARQNQLERLRLRHLRLLDLVAEQGSLSAAANALHLSQPAATNMLRELETAFGERLIVRSASGSVLAPAGEIALQRLRVALAAVQGAVLDVAESPAVPTVRLGIIPAVGVTAIPHLVRRFTAQQALPRLCIEEGTVPVLVERLIRGDIDGMVGRLDLEGEHVAMARDIVIRPLWTDRLEIACAPDHPLYLEGRPVSLRALTREPWIVAPHGARTREFFDQRFLSAGLMPPRPEIESFSFHTNLPVAAASRLLTIAPSTAVRYYEKLGVVRALPLAEPFGESSAVFARRREVRMPALEEIADILAEMA</sequence>
<evidence type="ECO:0000313" key="7">
    <source>
        <dbReference type="EMBL" id="TSH90672.1"/>
    </source>
</evidence>
<gene>
    <name evidence="7" type="ORF">FOZ76_23010</name>
</gene>
<dbReference type="InterPro" id="IPR036390">
    <property type="entry name" value="WH_DNA-bd_sf"/>
</dbReference>
<dbReference type="GO" id="GO:0003677">
    <property type="term" value="F:DNA binding"/>
    <property type="evidence" value="ECO:0007669"/>
    <property type="project" value="UniProtKB-KW"/>
</dbReference>
<reference evidence="7 8" key="1">
    <citation type="submission" date="2019-07" db="EMBL/GenBank/DDBJ databases">
        <title>Qingshengfaniella alkalisoli gen. nov., sp. nov., isolated from saline soil.</title>
        <authorList>
            <person name="Xu L."/>
            <person name="Huang X.-X."/>
            <person name="Sun J.-Q."/>
        </authorList>
    </citation>
    <scope>NUCLEOTIDE SEQUENCE [LARGE SCALE GENOMIC DNA]</scope>
    <source>
        <strain evidence="7 8">DSM 27279</strain>
    </source>
</reference>
<dbReference type="Pfam" id="PF03466">
    <property type="entry name" value="LysR_substrate"/>
    <property type="match status" value="1"/>
</dbReference>
<protein>
    <submittedName>
        <fullName evidence="7">LysR family transcriptional regulator</fullName>
    </submittedName>
</protein>
<dbReference type="InterPro" id="IPR050950">
    <property type="entry name" value="HTH-type_LysR_regulators"/>
</dbReference>
<keyword evidence="2" id="KW-0805">Transcription regulation</keyword>
<keyword evidence="4" id="KW-0804">Transcription</keyword>
<dbReference type="InterPro" id="IPR000847">
    <property type="entry name" value="LysR_HTH_N"/>
</dbReference>
<evidence type="ECO:0000313" key="8">
    <source>
        <dbReference type="Proteomes" id="UP000318405"/>
    </source>
</evidence>
<organism evidence="7 8">
    <name type="scientific">Verticiella sediminum</name>
    <dbReference type="NCBI Taxonomy" id="1247510"/>
    <lineage>
        <taxon>Bacteria</taxon>
        <taxon>Pseudomonadati</taxon>
        <taxon>Pseudomonadota</taxon>
        <taxon>Betaproteobacteria</taxon>
        <taxon>Burkholderiales</taxon>
        <taxon>Alcaligenaceae</taxon>
        <taxon>Verticiella</taxon>
    </lineage>
</organism>
<dbReference type="Pfam" id="PF00126">
    <property type="entry name" value="HTH_1"/>
    <property type="match status" value="1"/>
</dbReference>
<dbReference type="EMBL" id="VLTJ01000039">
    <property type="protein sequence ID" value="TSH90672.1"/>
    <property type="molecule type" value="Genomic_DNA"/>
</dbReference>